<evidence type="ECO:0000313" key="11">
    <source>
        <dbReference type="Proteomes" id="UP000288361"/>
    </source>
</evidence>
<feature type="signal peptide" evidence="7">
    <location>
        <begin position="1"/>
        <end position="21"/>
    </location>
</feature>
<dbReference type="InterPro" id="IPR023827">
    <property type="entry name" value="Peptidase_S8_Asp-AS"/>
</dbReference>
<dbReference type="InterPro" id="IPR022409">
    <property type="entry name" value="PKD/Chitinase_dom"/>
</dbReference>
<evidence type="ECO:0000259" key="9">
    <source>
        <dbReference type="PROSITE" id="PS51829"/>
    </source>
</evidence>
<dbReference type="PROSITE" id="PS00136">
    <property type="entry name" value="SUBTILASE_ASP"/>
    <property type="match status" value="1"/>
</dbReference>
<dbReference type="Pfam" id="PF00082">
    <property type="entry name" value="Peptidase_S8"/>
    <property type="match status" value="1"/>
</dbReference>
<dbReference type="PROSITE" id="PS00138">
    <property type="entry name" value="SUBTILASE_SER"/>
    <property type="match status" value="1"/>
</dbReference>
<dbReference type="PROSITE" id="PS00137">
    <property type="entry name" value="SUBTILASE_HIS"/>
    <property type="match status" value="1"/>
</dbReference>
<dbReference type="InterPro" id="IPR000601">
    <property type="entry name" value="PKD_dom"/>
</dbReference>
<feature type="active site" description="Charge relay system" evidence="5">
    <location>
        <position position="392"/>
    </location>
</feature>
<dbReference type="Gene3D" id="2.60.40.10">
    <property type="entry name" value="Immunoglobulins"/>
    <property type="match status" value="1"/>
</dbReference>
<keyword evidence="2 5" id="KW-0645">Protease</keyword>
<dbReference type="SMART" id="SM00089">
    <property type="entry name" value="PKD"/>
    <property type="match status" value="1"/>
</dbReference>
<dbReference type="InterPro" id="IPR022398">
    <property type="entry name" value="Peptidase_S8_His-AS"/>
</dbReference>
<dbReference type="GO" id="GO:0004252">
    <property type="term" value="F:serine-type endopeptidase activity"/>
    <property type="evidence" value="ECO:0007669"/>
    <property type="project" value="UniProtKB-UniRule"/>
</dbReference>
<evidence type="ECO:0000256" key="2">
    <source>
        <dbReference type="ARBA" id="ARBA00022670"/>
    </source>
</evidence>
<dbReference type="EMBL" id="PIQA01000004">
    <property type="protein sequence ID" value="RUO64495.1"/>
    <property type="molecule type" value="Genomic_DNA"/>
</dbReference>
<evidence type="ECO:0000256" key="1">
    <source>
        <dbReference type="ARBA" id="ARBA00011073"/>
    </source>
</evidence>
<dbReference type="PANTHER" id="PTHR43806">
    <property type="entry name" value="PEPTIDASE S8"/>
    <property type="match status" value="1"/>
</dbReference>
<dbReference type="Pfam" id="PF01483">
    <property type="entry name" value="P_proprotein"/>
    <property type="match status" value="1"/>
</dbReference>
<keyword evidence="7" id="KW-0732">Signal</keyword>
<evidence type="ECO:0000313" key="10">
    <source>
        <dbReference type="EMBL" id="RUO64495.1"/>
    </source>
</evidence>
<comment type="similarity">
    <text evidence="1 5 6">Belongs to the peptidase S8 family.</text>
</comment>
<dbReference type="InterPro" id="IPR000209">
    <property type="entry name" value="Peptidase_S8/S53_dom"/>
</dbReference>
<dbReference type="GO" id="GO:0006508">
    <property type="term" value="P:proteolysis"/>
    <property type="evidence" value="ECO:0007669"/>
    <property type="project" value="UniProtKB-KW"/>
</dbReference>
<feature type="active site" description="Charge relay system" evidence="5">
    <location>
        <position position="171"/>
    </location>
</feature>
<dbReference type="InterPro" id="IPR015500">
    <property type="entry name" value="Peptidase_S8_subtilisin-rel"/>
</dbReference>
<feature type="chain" id="PRO_5019387871" evidence="7">
    <location>
        <begin position="22"/>
        <end position="843"/>
    </location>
</feature>
<dbReference type="Gene3D" id="3.40.50.200">
    <property type="entry name" value="Peptidase S8/S53 domain"/>
    <property type="match status" value="1"/>
</dbReference>
<dbReference type="InterPro" id="IPR050131">
    <property type="entry name" value="Peptidase_S8_subtilisin-like"/>
</dbReference>
<dbReference type="InterPro" id="IPR002884">
    <property type="entry name" value="P_dom"/>
</dbReference>
<dbReference type="AlphaFoldDB" id="A0A432YS41"/>
<evidence type="ECO:0000256" key="4">
    <source>
        <dbReference type="ARBA" id="ARBA00022825"/>
    </source>
</evidence>
<evidence type="ECO:0000259" key="8">
    <source>
        <dbReference type="PROSITE" id="PS50093"/>
    </source>
</evidence>
<dbReference type="SUPFAM" id="SSF49299">
    <property type="entry name" value="PKD domain"/>
    <property type="match status" value="1"/>
</dbReference>
<dbReference type="Pfam" id="PF18911">
    <property type="entry name" value="PKD_4"/>
    <property type="match status" value="1"/>
</dbReference>
<dbReference type="CDD" id="cd07473">
    <property type="entry name" value="Peptidases_S8_Subtilisin_like"/>
    <property type="match status" value="1"/>
</dbReference>
<dbReference type="InterPro" id="IPR036852">
    <property type="entry name" value="Peptidase_S8/S53_dom_sf"/>
</dbReference>
<dbReference type="Gene3D" id="2.60.120.260">
    <property type="entry name" value="Galactose-binding domain-like"/>
    <property type="match status" value="1"/>
</dbReference>
<gene>
    <name evidence="10" type="ORF">CWI73_07330</name>
</gene>
<dbReference type="PANTHER" id="PTHR43806:SF11">
    <property type="entry name" value="CEREVISIN-RELATED"/>
    <property type="match status" value="1"/>
</dbReference>
<dbReference type="InterPro" id="IPR034204">
    <property type="entry name" value="PfSUB1-like_cat_dom"/>
</dbReference>
<dbReference type="Proteomes" id="UP000288361">
    <property type="component" value="Unassembled WGS sequence"/>
</dbReference>
<name>A0A432YS41_9GAMM</name>
<dbReference type="PROSITE" id="PS50093">
    <property type="entry name" value="PKD"/>
    <property type="match status" value="1"/>
</dbReference>
<keyword evidence="4 5" id="KW-0720">Serine protease</keyword>
<evidence type="ECO:0000256" key="3">
    <source>
        <dbReference type="ARBA" id="ARBA00022801"/>
    </source>
</evidence>
<dbReference type="PROSITE" id="PS51892">
    <property type="entry name" value="SUBTILASE"/>
    <property type="match status" value="1"/>
</dbReference>
<feature type="domain" description="PKD" evidence="8">
    <location>
        <begin position="682"/>
        <end position="769"/>
    </location>
</feature>
<protein>
    <submittedName>
        <fullName evidence="10">Peptidase S8</fullName>
    </submittedName>
</protein>
<dbReference type="PRINTS" id="PR00723">
    <property type="entry name" value="SUBTILISIN"/>
</dbReference>
<proteinExistence type="inferred from homology"/>
<reference evidence="10 11" key="1">
    <citation type="journal article" date="2011" name="Front. Microbiol.">
        <title>Genomic signatures of strain selection and enhancement in Bacillus atrophaeus var. globigii, a historical biowarfare simulant.</title>
        <authorList>
            <person name="Gibbons H.S."/>
            <person name="Broomall S.M."/>
            <person name="McNew L.A."/>
            <person name="Daligault H."/>
            <person name="Chapman C."/>
            <person name="Bruce D."/>
            <person name="Karavis M."/>
            <person name="Krepps M."/>
            <person name="McGregor P.A."/>
            <person name="Hong C."/>
            <person name="Park K.H."/>
            <person name="Akmal A."/>
            <person name="Feldman A."/>
            <person name="Lin J.S."/>
            <person name="Chang W.E."/>
            <person name="Higgs B.W."/>
            <person name="Demirev P."/>
            <person name="Lindquist J."/>
            <person name="Liem A."/>
            <person name="Fochler E."/>
            <person name="Read T.D."/>
            <person name="Tapia R."/>
            <person name="Johnson S."/>
            <person name="Bishop-Lilly K.A."/>
            <person name="Detter C."/>
            <person name="Han C."/>
            <person name="Sozhamannan S."/>
            <person name="Rosenzweig C.N."/>
            <person name="Skowronski E.W."/>
        </authorList>
    </citation>
    <scope>NUCLEOTIDE SEQUENCE [LARGE SCALE GENOMIC DNA]</scope>
    <source>
        <strain evidence="10 11">TPS4-2</strain>
    </source>
</reference>
<organism evidence="10 11">
    <name type="scientific">Idiomarina piscisalsi</name>
    <dbReference type="NCBI Taxonomy" id="1096243"/>
    <lineage>
        <taxon>Bacteria</taxon>
        <taxon>Pseudomonadati</taxon>
        <taxon>Pseudomonadota</taxon>
        <taxon>Gammaproteobacteria</taxon>
        <taxon>Alteromonadales</taxon>
        <taxon>Idiomarinaceae</taxon>
        <taxon>Idiomarina</taxon>
    </lineage>
</organism>
<feature type="domain" description="P/Homo B" evidence="9">
    <location>
        <begin position="553"/>
        <end position="679"/>
    </location>
</feature>
<dbReference type="InterPro" id="IPR023828">
    <property type="entry name" value="Peptidase_S8_Ser-AS"/>
</dbReference>
<evidence type="ECO:0000256" key="7">
    <source>
        <dbReference type="SAM" id="SignalP"/>
    </source>
</evidence>
<keyword evidence="3 5" id="KW-0378">Hydrolase</keyword>
<sequence>MTNLKKLVVGVSMALATGAAAANGKQADDDSLLVVFKHSATKEQRQDLISRAGGTLRALDNRGRDIAMRNIADGRIAQVNVRNAKQRDALIKRLSNHPLIEVAEPNYIISINDTKSSNFNILATPDDPAFGDMWALENTGQSGGTPGVDIDARPAWDITTGDSNVVIGVIDSGVDYTHPDLAGNMWVNPGEVCDNGQDDDGNGVVDDCYGYSAVNGNGDPMDENGHGTHVAGTIGASANNGQGVTGVNWDVEIIGCQFLGADGRGSTAAAIECIDYMTNLKVNHGVNLVATNNSWGGGAYSESLKTAIADSIDQGIMFVSAAGNDGIDSDVTASYPGGYDLDGIVNVANTTRTDSLAASSTYGAVSVDLGAPGTEILSTYLNGGYATASGTSMASPHVAGVAGLIWSIAPHLSVTEVKQILMDSGESIPALSGKTASGNHLNALNALLAADPDPAYRLELSPSNQEIVAGDSTTLTLDVGSIADWSGAVDLSVSAEPQLDVSLSSNQAQNGETVDVQVTTTEETAWGEYVITVSGTDVETGEMTRDVSATVYVLPQGLSDFYYEDAANADIPDDDSNGISRVINVPETGVVFGAEVSVDITHTWRGDLIVTLTSPEGTTQTLHDRAGSSEDDLVATWNVDSFNGEDMTGDWTLNVSDNAGADTGTLNHWSLTLTAVEEDDGLPDAPVAGFEASVEDLTVSFTNTSSDNDGDIESYFWEFGDGSTSTEANPVYAYSEEGTYDVTLTVTDATELSDTVTQSVTVSLTDIELDVYRSRLLRSGTALVDLRWSGAAGDVDLYRNGEFVETLSNTGRARDRFDSDGSDVVYQLCEAGTEACDSVTVSF</sequence>
<dbReference type="SUPFAM" id="SSF49785">
    <property type="entry name" value="Galactose-binding domain-like"/>
    <property type="match status" value="1"/>
</dbReference>
<dbReference type="InterPro" id="IPR035986">
    <property type="entry name" value="PKD_dom_sf"/>
</dbReference>
<dbReference type="SUPFAM" id="SSF52743">
    <property type="entry name" value="Subtilisin-like"/>
    <property type="match status" value="1"/>
</dbReference>
<dbReference type="InterPro" id="IPR013783">
    <property type="entry name" value="Ig-like_fold"/>
</dbReference>
<comment type="caution">
    <text evidence="10">The sequence shown here is derived from an EMBL/GenBank/DDBJ whole genome shotgun (WGS) entry which is preliminary data.</text>
</comment>
<dbReference type="CDD" id="cd00146">
    <property type="entry name" value="PKD"/>
    <property type="match status" value="1"/>
</dbReference>
<evidence type="ECO:0000256" key="6">
    <source>
        <dbReference type="RuleBase" id="RU003355"/>
    </source>
</evidence>
<evidence type="ECO:0000256" key="5">
    <source>
        <dbReference type="PROSITE-ProRule" id="PRU01240"/>
    </source>
</evidence>
<dbReference type="RefSeq" id="WP_126752173.1">
    <property type="nucleotide sequence ID" value="NZ_JBHUMT010000001.1"/>
</dbReference>
<feature type="active site" description="Charge relay system" evidence="5">
    <location>
        <position position="226"/>
    </location>
</feature>
<dbReference type="PROSITE" id="PS51829">
    <property type="entry name" value="P_HOMO_B"/>
    <property type="match status" value="1"/>
</dbReference>
<dbReference type="InterPro" id="IPR008979">
    <property type="entry name" value="Galactose-bd-like_sf"/>
</dbReference>
<accession>A0A432YS41</accession>